<dbReference type="PANTHER" id="PTHR43591">
    <property type="entry name" value="METHYLTRANSFERASE"/>
    <property type="match status" value="1"/>
</dbReference>
<evidence type="ECO:0000256" key="7">
    <source>
        <dbReference type="ARBA" id="ARBA00023163"/>
    </source>
</evidence>
<dbReference type="EMBL" id="JACBAF010001919">
    <property type="protein sequence ID" value="KAF7171607.1"/>
    <property type="molecule type" value="Genomic_DNA"/>
</dbReference>
<evidence type="ECO:0000256" key="10">
    <source>
        <dbReference type="ARBA" id="ARBA00041581"/>
    </source>
</evidence>
<keyword evidence="7" id="KW-0804">Transcription</keyword>
<dbReference type="Gene3D" id="3.40.50.150">
    <property type="entry name" value="Vaccinia Virus protein VP39"/>
    <property type="match status" value="1"/>
</dbReference>
<keyword evidence="2" id="KW-0489">Methyltransferase</keyword>
<dbReference type="SUPFAM" id="SSF53335">
    <property type="entry name" value="S-adenosyl-L-methionine-dependent methyltransferases"/>
    <property type="match status" value="1"/>
</dbReference>
<evidence type="ECO:0000313" key="13">
    <source>
        <dbReference type="Proteomes" id="UP000662466"/>
    </source>
</evidence>
<dbReference type="PANTHER" id="PTHR43591:SF30">
    <property type="entry name" value="PROTEIN-METHIONINE METHYLTRANSFERASE LAEA"/>
    <property type="match status" value="1"/>
</dbReference>
<comment type="similarity">
    <text evidence="9">Belongs to the methyltransferase superfamily. LaeA methyltransferase family.</text>
</comment>
<gene>
    <name evidence="12" type="ORF">CNMCM6106_006037</name>
</gene>
<keyword evidence="3" id="KW-0808">Transferase</keyword>
<name>A0A8H6QGP8_9EURO</name>
<dbReference type="CDD" id="cd02440">
    <property type="entry name" value="AdoMet_MTases"/>
    <property type="match status" value="1"/>
</dbReference>
<proteinExistence type="inferred from homology"/>
<evidence type="ECO:0000256" key="5">
    <source>
        <dbReference type="ARBA" id="ARBA00022969"/>
    </source>
</evidence>
<evidence type="ECO:0000256" key="6">
    <source>
        <dbReference type="ARBA" id="ARBA00023015"/>
    </source>
</evidence>
<evidence type="ECO:0000256" key="1">
    <source>
        <dbReference type="ARBA" id="ARBA00004123"/>
    </source>
</evidence>
<evidence type="ECO:0000313" key="12">
    <source>
        <dbReference type="EMBL" id="KAF7171607.1"/>
    </source>
</evidence>
<evidence type="ECO:0000256" key="2">
    <source>
        <dbReference type="ARBA" id="ARBA00022603"/>
    </source>
</evidence>
<evidence type="ECO:0000256" key="4">
    <source>
        <dbReference type="ARBA" id="ARBA00022691"/>
    </source>
</evidence>
<organism evidence="12 13">
    <name type="scientific">Aspergillus hiratsukae</name>
    <dbReference type="NCBI Taxonomy" id="1194566"/>
    <lineage>
        <taxon>Eukaryota</taxon>
        <taxon>Fungi</taxon>
        <taxon>Dikarya</taxon>
        <taxon>Ascomycota</taxon>
        <taxon>Pezizomycotina</taxon>
        <taxon>Eurotiomycetes</taxon>
        <taxon>Eurotiomycetidae</taxon>
        <taxon>Eurotiales</taxon>
        <taxon>Aspergillaceae</taxon>
        <taxon>Aspergillus</taxon>
        <taxon>Aspergillus subgen. Fumigati</taxon>
    </lineage>
</organism>
<dbReference type="Pfam" id="PF13489">
    <property type="entry name" value="Methyltransf_23"/>
    <property type="match status" value="1"/>
</dbReference>
<comment type="catalytic activity">
    <reaction evidence="11">
        <text>L-methionyl-[protein] + S-adenosyl-L-methionine = S-methyl-L-methionyl-[protein] + S-adenosyl-L-homocysteine</text>
        <dbReference type="Rhea" id="RHEA:60560"/>
        <dbReference type="Rhea" id="RHEA-COMP:12313"/>
        <dbReference type="Rhea" id="RHEA-COMP:15592"/>
        <dbReference type="ChEBI" id="CHEBI:16044"/>
        <dbReference type="ChEBI" id="CHEBI:57856"/>
        <dbReference type="ChEBI" id="CHEBI:59789"/>
        <dbReference type="ChEBI" id="CHEBI:142742"/>
    </reaction>
    <physiologicalReaction direction="left-to-right" evidence="11">
        <dbReference type="Rhea" id="RHEA:60561"/>
    </physiologicalReaction>
</comment>
<sequence length="320" mass="36897">MSSSPQGSFLHPRDGKRCLEDKEAPLSIENAAEHTENHRTYHGFNKGKYMLPNDEEEQDRLDFLHHALLHVTGRLTYVSHPTDGRVLDLGCGTGIWAIDFAKKFPDAFVLGVDLSSIQPAEHPVNCDFYAPFDYEFPWQLGEESWDMIRLQMGSGSVANWPSLYRRVIAHLRPGAWFEQIDIDLEPKCENHTLEGSALYSWYHRLKQATNDAARPISQQFGTVVDQLLNAGFTDIEHEQFQLPLNRWHPDTGLQHIGHWYGRAFFDAIEPLSLAPFYRILEWPLDEIQRLITDAKSEMLDPSILSFQMLHIYKARKKPKQ</sequence>
<dbReference type="GO" id="GO:0008168">
    <property type="term" value="F:methyltransferase activity"/>
    <property type="evidence" value="ECO:0007669"/>
    <property type="project" value="UniProtKB-KW"/>
</dbReference>
<keyword evidence="5" id="KW-0749">Sporulation</keyword>
<keyword evidence="6" id="KW-0805">Transcription regulation</keyword>
<comment type="subcellular location">
    <subcellularLocation>
        <location evidence="1">Nucleus</location>
    </subcellularLocation>
</comment>
<evidence type="ECO:0000256" key="9">
    <source>
        <dbReference type="ARBA" id="ARBA00038158"/>
    </source>
</evidence>
<protein>
    <recommendedName>
        <fullName evidence="10">Velvet complex subunit laeA</fullName>
    </recommendedName>
</protein>
<dbReference type="GO" id="GO:0032259">
    <property type="term" value="P:methylation"/>
    <property type="evidence" value="ECO:0007669"/>
    <property type="project" value="UniProtKB-KW"/>
</dbReference>
<keyword evidence="8" id="KW-0539">Nucleus</keyword>
<dbReference type="AlphaFoldDB" id="A0A8H6QGP8"/>
<evidence type="ECO:0000256" key="8">
    <source>
        <dbReference type="ARBA" id="ARBA00023242"/>
    </source>
</evidence>
<evidence type="ECO:0000256" key="11">
    <source>
        <dbReference type="ARBA" id="ARBA00047870"/>
    </source>
</evidence>
<evidence type="ECO:0000256" key="3">
    <source>
        <dbReference type="ARBA" id="ARBA00022679"/>
    </source>
</evidence>
<reference evidence="12" key="1">
    <citation type="submission" date="2020-06" db="EMBL/GenBank/DDBJ databases">
        <title>Draft genome sequences of strains closely related to Aspergillus parafelis and Aspergillus hiratsukae.</title>
        <authorList>
            <person name="Dos Santos R.A.C."/>
            <person name="Rivero-Menendez O."/>
            <person name="Steenwyk J.L."/>
            <person name="Mead M.E."/>
            <person name="Goldman G.H."/>
            <person name="Alastruey-Izquierdo A."/>
            <person name="Rokas A."/>
        </authorList>
    </citation>
    <scope>NUCLEOTIDE SEQUENCE</scope>
    <source>
        <strain evidence="12">CNM-CM6106</strain>
    </source>
</reference>
<accession>A0A8H6QGP8</accession>
<dbReference type="GO" id="GO:0030435">
    <property type="term" value="P:sporulation resulting in formation of a cellular spore"/>
    <property type="evidence" value="ECO:0007669"/>
    <property type="project" value="UniProtKB-KW"/>
</dbReference>
<comment type="caution">
    <text evidence="12">The sequence shown here is derived from an EMBL/GenBank/DDBJ whole genome shotgun (WGS) entry which is preliminary data.</text>
</comment>
<dbReference type="Proteomes" id="UP000662466">
    <property type="component" value="Unassembled WGS sequence"/>
</dbReference>
<dbReference type="GO" id="GO:0005634">
    <property type="term" value="C:nucleus"/>
    <property type="evidence" value="ECO:0007669"/>
    <property type="project" value="UniProtKB-SubCell"/>
</dbReference>
<dbReference type="InterPro" id="IPR029063">
    <property type="entry name" value="SAM-dependent_MTases_sf"/>
</dbReference>
<keyword evidence="4" id="KW-0949">S-adenosyl-L-methionine</keyword>